<feature type="signal peptide" evidence="1">
    <location>
        <begin position="1"/>
        <end position="19"/>
    </location>
</feature>
<dbReference type="GeneID" id="5975423"/>
<dbReference type="EMBL" id="CH445336">
    <property type="protein sequence ID" value="EAT84479.1"/>
    <property type="molecule type" value="Genomic_DNA"/>
</dbReference>
<gene>
    <name evidence="2" type="ORF">SNOG_08203</name>
</gene>
<evidence type="ECO:0000313" key="2">
    <source>
        <dbReference type="EMBL" id="EAT84479.1"/>
    </source>
</evidence>
<proteinExistence type="predicted"/>
<dbReference type="RefSeq" id="XP_001798525.1">
    <property type="nucleotide sequence ID" value="XM_001798473.1"/>
</dbReference>
<protein>
    <submittedName>
        <fullName evidence="2">Uncharacterized protein</fullName>
    </submittedName>
</protein>
<evidence type="ECO:0000313" key="3">
    <source>
        <dbReference type="Proteomes" id="UP000001055"/>
    </source>
</evidence>
<dbReference type="InParanoid" id="Q0UJ61"/>
<organism evidence="2 3">
    <name type="scientific">Phaeosphaeria nodorum (strain SN15 / ATCC MYA-4574 / FGSC 10173)</name>
    <name type="common">Glume blotch fungus</name>
    <name type="synonym">Parastagonospora nodorum</name>
    <dbReference type="NCBI Taxonomy" id="321614"/>
    <lineage>
        <taxon>Eukaryota</taxon>
        <taxon>Fungi</taxon>
        <taxon>Dikarya</taxon>
        <taxon>Ascomycota</taxon>
        <taxon>Pezizomycotina</taxon>
        <taxon>Dothideomycetes</taxon>
        <taxon>Pleosporomycetidae</taxon>
        <taxon>Pleosporales</taxon>
        <taxon>Pleosporineae</taxon>
        <taxon>Phaeosphaeriaceae</taxon>
        <taxon>Parastagonospora</taxon>
    </lineage>
</organism>
<dbReference type="HOGENOM" id="CLU_2904933_0_0_1"/>
<keyword evidence="1" id="KW-0732">Signal</keyword>
<sequence>MQFLITILLALSATVLVSAKHHPNPKKPLCVATRAMDRPSVSSAPTTAGWSTLTSTVKCEME</sequence>
<reference evidence="3" key="1">
    <citation type="journal article" date="2007" name="Plant Cell">
        <title>Dothideomycete-plant interactions illuminated by genome sequencing and EST analysis of the wheat pathogen Stagonospora nodorum.</title>
        <authorList>
            <person name="Hane J.K."/>
            <person name="Lowe R.G."/>
            <person name="Solomon P.S."/>
            <person name="Tan K.C."/>
            <person name="Schoch C.L."/>
            <person name="Spatafora J.W."/>
            <person name="Crous P.W."/>
            <person name="Kodira C."/>
            <person name="Birren B.W."/>
            <person name="Galagan J.E."/>
            <person name="Torriani S.F."/>
            <person name="McDonald B.A."/>
            <person name="Oliver R.P."/>
        </authorList>
    </citation>
    <scope>NUCLEOTIDE SEQUENCE [LARGE SCALE GENOMIC DNA]</scope>
    <source>
        <strain evidence="3">SN15 / ATCC MYA-4574 / FGSC 10173</strain>
    </source>
</reference>
<evidence type="ECO:0000256" key="1">
    <source>
        <dbReference type="SAM" id="SignalP"/>
    </source>
</evidence>
<accession>Q0UJ61</accession>
<dbReference type="AlphaFoldDB" id="Q0UJ61"/>
<dbReference type="KEGG" id="pno:SNOG_08203"/>
<name>Q0UJ61_PHANO</name>
<dbReference type="Proteomes" id="UP000001055">
    <property type="component" value="Unassembled WGS sequence"/>
</dbReference>
<feature type="chain" id="PRO_5004178081" evidence="1">
    <location>
        <begin position="20"/>
        <end position="62"/>
    </location>
</feature>